<feature type="non-terminal residue" evidence="1">
    <location>
        <position position="351"/>
    </location>
</feature>
<dbReference type="Proteomes" id="UP000242254">
    <property type="component" value="Unassembled WGS sequence"/>
</dbReference>
<accession>A0A2G4SEF9</accession>
<proteinExistence type="predicted"/>
<sequence length="351" mass="40332">MNSNNNASVSVQARKRMRLHKNPNGPKCPCGRRFDSLARLNEHAVIHRASFSINPIIDIQNIPTDFYDNNDPMEIEDCPLEFKSSHTTSAELGAAHVYQCKPINENTFNYVQQMNIRLNNLLESYGASRELQRDVIRFINTVIRDKDRFDVNDRFHFPETTDNLMRSTLPIKAYNYDVCKNGCKMFEVENAEDTSCEYCGERRYEDEDLKEPVASMKLLSVGDYVSNMLAKEDTRQMFKYRSTRDTEINVYKDIFDGDVYKDLVNKGFFDGELDVALALFVDGFTTQHKGKRTMTIIHCVILNVDPSSRYTEEFTLQLGVIPGPKKPKDIDSFLQPIVKELKKLSTDGLAI</sequence>
<reference evidence="1 2" key="1">
    <citation type="journal article" date="2016" name="Proc. Natl. Acad. Sci. U.S.A.">
        <title>Lipid metabolic changes in an early divergent fungus govern the establishment of a mutualistic symbiosis with endobacteria.</title>
        <authorList>
            <person name="Lastovetsky O.A."/>
            <person name="Gaspar M.L."/>
            <person name="Mondo S.J."/>
            <person name="LaButti K.M."/>
            <person name="Sandor L."/>
            <person name="Grigoriev I.V."/>
            <person name="Henry S.A."/>
            <person name="Pawlowska T.E."/>
        </authorList>
    </citation>
    <scope>NUCLEOTIDE SEQUENCE [LARGE SCALE GENOMIC DNA]</scope>
    <source>
        <strain evidence="1 2">ATCC 52813</strain>
    </source>
</reference>
<protein>
    <submittedName>
        <fullName evidence="1">Uncharacterized protein</fullName>
    </submittedName>
</protein>
<dbReference type="GeneID" id="35440863"/>
<dbReference type="RefSeq" id="XP_023460889.1">
    <property type="nucleotide sequence ID" value="XM_023609873.1"/>
</dbReference>
<dbReference type="Pfam" id="PF02992">
    <property type="entry name" value="Transposase_21"/>
    <property type="match status" value="1"/>
</dbReference>
<evidence type="ECO:0000313" key="2">
    <source>
        <dbReference type="Proteomes" id="UP000242254"/>
    </source>
</evidence>
<gene>
    <name evidence="1" type="ORF">RHIMIDRAFT_242948</name>
</gene>
<dbReference type="AlphaFoldDB" id="A0A2G4SEF9"/>
<name>A0A2G4SEF9_RHIZD</name>
<dbReference type="EMBL" id="KZ303923">
    <property type="protein sequence ID" value="PHZ07181.1"/>
    <property type="molecule type" value="Genomic_DNA"/>
</dbReference>
<organism evidence="1 2">
    <name type="scientific">Rhizopus microsporus ATCC 52813</name>
    <dbReference type="NCBI Taxonomy" id="1340429"/>
    <lineage>
        <taxon>Eukaryota</taxon>
        <taxon>Fungi</taxon>
        <taxon>Fungi incertae sedis</taxon>
        <taxon>Mucoromycota</taxon>
        <taxon>Mucoromycotina</taxon>
        <taxon>Mucoromycetes</taxon>
        <taxon>Mucorales</taxon>
        <taxon>Mucorineae</taxon>
        <taxon>Rhizopodaceae</taxon>
        <taxon>Rhizopus</taxon>
    </lineage>
</organism>
<dbReference type="InterPro" id="IPR004242">
    <property type="entry name" value="Transposase_21"/>
</dbReference>
<evidence type="ECO:0000313" key="1">
    <source>
        <dbReference type="EMBL" id="PHZ07181.1"/>
    </source>
</evidence>
<keyword evidence="2" id="KW-1185">Reference proteome</keyword>